<dbReference type="PROSITE" id="PS50943">
    <property type="entry name" value="HTH_CROC1"/>
    <property type="match status" value="1"/>
</dbReference>
<dbReference type="Proteomes" id="UP000072660">
    <property type="component" value="Unassembled WGS sequence"/>
</dbReference>
<dbReference type="CDD" id="cd00093">
    <property type="entry name" value="HTH_XRE"/>
    <property type="match status" value="1"/>
</dbReference>
<dbReference type="GO" id="GO:0003677">
    <property type="term" value="F:DNA binding"/>
    <property type="evidence" value="ECO:0007669"/>
    <property type="project" value="InterPro"/>
</dbReference>
<dbReference type="AlphaFoldDB" id="A0A139SVT4"/>
<gene>
    <name evidence="2" type="ORF">AXE65_00850</name>
</gene>
<dbReference type="Gene3D" id="1.10.260.40">
    <property type="entry name" value="lambda repressor-like DNA-binding domains"/>
    <property type="match status" value="1"/>
</dbReference>
<reference evidence="2 3" key="1">
    <citation type="submission" date="2016-02" db="EMBL/GenBank/DDBJ databases">
        <authorList>
            <person name="Wen L."/>
            <person name="He K."/>
            <person name="Yang H."/>
        </authorList>
    </citation>
    <scope>NUCLEOTIDE SEQUENCE [LARGE SCALE GENOMIC DNA]</scope>
    <source>
        <strain evidence="2 3">CV58</strain>
    </source>
</reference>
<evidence type="ECO:0000313" key="2">
    <source>
        <dbReference type="EMBL" id="KXU38688.1"/>
    </source>
</evidence>
<comment type="caution">
    <text evidence="2">The sequence shown here is derived from an EMBL/GenBank/DDBJ whole genome shotgun (WGS) entry which is preliminary data.</text>
</comment>
<feature type="domain" description="HTH cro/C1-type" evidence="1">
    <location>
        <begin position="29"/>
        <end position="83"/>
    </location>
</feature>
<evidence type="ECO:0000313" key="3">
    <source>
        <dbReference type="Proteomes" id="UP000072660"/>
    </source>
</evidence>
<name>A0A139SVT4_9GAMM</name>
<protein>
    <recommendedName>
        <fullName evidence="1">HTH cro/C1-type domain-containing protein</fullName>
    </recommendedName>
</protein>
<dbReference type="EMBL" id="LSZO01000101">
    <property type="protein sequence ID" value="KXU38688.1"/>
    <property type="molecule type" value="Genomic_DNA"/>
</dbReference>
<dbReference type="InterPro" id="IPR001387">
    <property type="entry name" value="Cro/C1-type_HTH"/>
</dbReference>
<dbReference type="SMART" id="SM00530">
    <property type="entry name" value="HTH_XRE"/>
    <property type="match status" value="1"/>
</dbReference>
<dbReference type="InterPro" id="IPR010982">
    <property type="entry name" value="Lambda_DNA-bd_dom_sf"/>
</dbReference>
<dbReference type="OrthoDB" id="9791537at2"/>
<dbReference type="SUPFAM" id="SSF47413">
    <property type="entry name" value="lambda repressor-like DNA-binding domains"/>
    <property type="match status" value="1"/>
</dbReference>
<organism evidence="2 3">
    <name type="scientific">Ventosimonas gracilis</name>
    <dbReference type="NCBI Taxonomy" id="1680762"/>
    <lineage>
        <taxon>Bacteria</taxon>
        <taxon>Pseudomonadati</taxon>
        <taxon>Pseudomonadota</taxon>
        <taxon>Gammaproteobacteria</taxon>
        <taxon>Pseudomonadales</taxon>
        <taxon>Ventosimonadaceae</taxon>
        <taxon>Ventosimonas</taxon>
    </lineage>
</organism>
<sequence length="167" mass="18033">MSNTLLRMPAKPLTPEQKQDAARLAAIFEKRKAEDGLTQAVLADILGYSVQSAVSQYLNAKIPLNVSAATKFASGLRCRVADFSPSIQSEIDKIAAFATTHKQGASLNIPQGMAGSTYTAIEMLLLPTAERVALSAEEQAAIAFMESTAAKREQYPQKQPARRLSYS</sequence>
<dbReference type="RefSeq" id="WP_068388730.1">
    <property type="nucleotide sequence ID" value="NZ_LSZO01000101.1"/>
</dbReference>
<proteinExistence type="predicted"/>
<evidence type="ECO:0000259" key="1">
    <source>
        <dbReference type="PROSITE" id="PS50943"/>
    </source>
</evidence>
<accession>A0A139SVT4</accession>
<keyword evidence="3" id="KW-1185">Reference proteome</keyword>